<reference evidence="2 3" key="1">
    <citation type="submission" date="2023-04" db="EMBL/GenBank/DDBJ databases">
        <title>Genome of Basidiobolus ranarum AG-B5.</title>
        <authorList>
            <person name="Stajich J.E."/>
            <person name="Carter-House D."/>
            <person name="Gryganskyi A."/>
        </authorList>
    </citation>
    <scope>NUCLEOTIDE SEQUENCE [LARGE SCALE GENOMIC DNA]</scope>
    <source>
        <strain evidence="2 3">AG-B5</strain>
    </source>
</reference>
<feature type="compositionally biased region" description="Basic residues" evidence="1">
    <location>
        <begin position="10"/>
        <end position="42"/>
    </location>
</feature>
<dbReference type="Proteomes" id="UP001479436">
    <property type="component" value="Unassembled WGS sequence"/>
</dbReference>
<evidence type="ECO:0000313" key="2">
    <source>
        <dbReference type="EMBL" id="KAK9759976.1"/>
    </source>
</evidence>
<keyword evidence="3" id="KW-1185">Reference proteome</keyword>
<protein>
    <submittedName>
        <fullName evidence="2">Uncharacterized protein</fullName>
    </submittedName>
</protein>
<dbReference type="EMBL" id="JASJQH010002722">
    <property type="protein sequence ID" value="KAK9759976.1"/>
    <property type="molecule type" value="Genomic_DNA"/>
</dbReference>
<accession>A0ABR2WET1</accession>
<feature type="region of interest" description="Disordered" evidence="1">
    <location>
        <begin position="1"/>
        <end position="47"/>
    </location>
</feature>
<organism evidence="2 3">
    <name type="scientific">Basidiobolus ranarum</name>
    <dbReference type="NCBI Taxonomy" id="34480"/>
    <lineage>
        <taxon>Eukaryota</taxon>
        <taxon>Fungi</taxon>
        <taxon>Fungi incertae sedis</taxon>
        <taxon>Zoopagomycota</taxon>
        <taxon>Entomophthoromycotina</taxon>
        <taxon>Basidiobolomycetes</taxon>
        <taxon>Basidiobolales</taxon>
        <taxon>Basidiobolaceae</taxon>
        <taxon>Basidiobolus</taxon>
    </lineage>
</organism>
<proteinExistence type="predicted"/>
<comment type="caution">
    <text evidence="2">The sequence shown here is derived from an EMBL/GenBank/DDBJ whole genome shotgun (WGS) entry which is preliminary data.</text>
</comment>
<gene>
    <name evidence="2" type="ORF">K7432_016457</name>
</gene>
<evidence type="ECO:0000256" key="1">
    <source>
        <dbReference type="SAM" id="MobiDB-lite"/>
    </source>
</evidence>
<evidence type="ECO:0000313" key="3">
    <source>
        <dbReference type="Proteomes" id="UP001479436"/>
    </source>
</evidence>
<sequence length="75" mass="8635">MGNKLSTVKTTRRPRSKPRKLALPKVKQHRRVVATKPRRARKSTVPTSVRVKRMLGMKPKKKKGPLATARRKLRV</sequence>
<name>A0ABR2WET1_9FUNG</name>